<dbReference type="RefSeq" id="WP_125422820.1">
    <property type="nucleotide sequence ID" value="NZ_RWIT01000011.1"/>
</dbReference>
<keyword evidence="1" id="KW-0175">Coiled coil</keyword>
<dbReference type="OrthoDB" id="893781at2"/>
<evidence type="ECO:0000313" key="3">
    <source>
        <dbReference type="EMBL" id="RSK47056.1"/>
    </source>
</evidence>
<dbReference type="AlphaFoldDB" id="A0A3R9MPM8"/>
<accession>A0A3R9MPM8</accession>
<protein>
    <submittedName>
        <fullName evidence="3">Uncharacterized protein</fullName>
    </submittedName>
</protein>
<gene>
    <name evidence="3" type="ORF">EI291_17200</name>
</gene>
<reference evidence="3 4" key="1">
    <citation type="submission" date="2018-12" db="EMBL/GenBank/DDBJ databases">
        <authorList>
            <person name="Feng G."/>
            <person name="Zhu H."/>
        </authorList>
    </citation>
    <scope>NUCLEOTIDE SEQUENCE [LARGE SCALE GENOMIC DNA]</scope>
    <source>
        <strain evidence="3 4">KCTC 12533</strain>
    </source>
</reference>
<sequence>MATIPTPDHMRVPVTLSAEALRQALTELDTKIQTLHKRANATTAGSQATYQQHAEALEAKRARLVERLHQTPAPTNAASATTEPEHGPWNEIWRGIENLRQDLRNII</sequence>
<keyword evidence="4" id="KW-1185">Reference proteome</keyword>
<feature type="coiled-coil region" evidence="1">
    <location>
        <begin position="18"/>
        <end position="67"/>
    </location>
</feature>
<evidence type="ECO:0000313" key="4">
    <source>
        <dbReference type="Proteomes" id="UP000273500"/>
    </source>
</evidence>
<dbReference type="EMBL" id="RWIT01000011">
    <property type="protein sequence ID" value="RSK47056.1"/>
    <property type="molecule type" value="Genomic_DNA"/>
</dbReference>
<dbReference type="Proteomes" id="UP000273500">
    <property type="component" value="Unassembled WGS sequence"/>
</dbReference>
<name>A0A3R9MPM8_9BACT</name>
<evidence type="ECO:0000256" key="1">
    <source>
        <dbReference type="SAM" id="Coils"/>
    </source>
</evidence>
<proteinExistence type="predicted"/>
<comment type="caution">
    <text evidence="3">The sequence shown here is derived from an EMBL/GenBank/DDBJ whole genome shotgun (WGS) entry which is preliminary data.</text>
</comment>
<evidence type="ECO:0000256" key="2">
    <source>
        <dbReference type="SAM" id="MobiDB-lite"/>
    </source>
</evidence>
<feature type="region of interest" description="Disordered" evidence="2">
    <location>
        <begin position="70"/>
        <end position="89"/>
    </location>
</feature>
<organism evidence="3 4">
    <name type="scientific">Hymenobacter rigui</name>
    <dbReference type="NCBI Taxonomy" id="334424"/>
    <lineage>
        <taxon>Bacteria</taxon>
        <taxon>Pseudomonadati</taxon>
        <taxon>Bacteroidota</taxon>
        <taxon>Cytophagia</taxon>
        <taxon>Cytophagales</taxon>
        <taxon>Hymenobacteraceae</taxon>
        <taxon>Hymenobacter</taxon>
    </lineage>
</organism>
<feature type="compositionally biased region" description="Low complexity" evidence="2">
    <location>
        <begin position="71"/>
        <end position="82"/>
    </location>
</feature>